<feature type="modified residue" description="N6-(pyridoxal phosphate)lysine" evidence="2 3">
    <location>
        <position position="34"/>
    </location>
</feature>
<dbReference type="FunFam" id="3.20.20.10:FF:000018">
    <property type="entry name" value="Pyridoxal phosphate homeostasis protein"/>
    <property type="match status" value="1"/>
</dbReference>
<dbReference type="InterPro" id="IPR029066">
    <property type="entry name" value="PLP-binding_barrel"/>
</dbReference>
<dbReference type="Pfam" id="PF01168">
    <property type="entry name" value="Ala_racemase_N"/>
    <property type="match status" value="1"/>
</dbReference>
<dbReference type="EMBL" id="CP002432">
    <property type="protein sequence ID" value="ADU64900.1"/>
    <property type="molecule type" value="Genomic_DNA"/>
</dbReference>
<name>E6W5G9_DESIS</name>
<keyword evidence="1 2" id="KW-0663">Pyridoxal phosphate</keyword>
<protein>
    <recommendedName>
        <fullName evidence="2">Pyridoxal phosphate homeostasis protein</fullName>
        <shortName evidence="2">PLP homeostasis protein</shortName>
    </recommendedName>
</protein>
<dbReference type="GO" id="GO:0030170">
    <property type="term" value="F:pyridoxal phosphate binding"/>
    <property type="evidence" value="ECO:0007669"/>
    <property type="project" value="UniProtKB-UniRule"/>
</dbReference>
<comment type="cofactor">
    <cofactor evidence="3">
        <name>pyridoxal 5'-phosphate</name>
        <dbReference type="ChEBI" id="CHEBI:597326"/>
    </cofactor>
</comment>
<dbReference type="RefSeq" id="WP_013504789.1">
    <property type="nucleotide sequence ID" value="NC_014836.1"/>
</dbReference>
<dbReference type="HOGENOM" id="CLU_059988_1_0_0"/>
<feature type="domain" description="Alanine racemase N-terminal" evidence="5">
    <location>
        <begin position="11"/>
        <end position="220"/>
    </location>
</feature>
<proteinExistence type="inferred from homology"/>
<dbReference type="InParanoid" id="E6W5G9"/>
<dbReference type="PANTHER" id="PTHR10146">
    <property type="entry name" value="PROLINE SYNTHETASE CO-TRANSCRIBED BACTERIAL HOMOLOG PROTEIN"/>
    <property type="match status" value="1"/>
</dbReference>
<reference evidence="6 7" key="1">
    <citation type="submission" date="2010-12" db="EMBL/GenBank/DDBJ databases">
        <title>Complete sequence of Desulfurispirillum indicum S5.</title>
        <authorList>
            <consortium name="US DOE Joint Genome Institute"/>
            <person name="Lucas S."/>
            <person name="Copeland A."/>
            <person name="Lapidus A."/>
            <person name="Cheng J.-F."/>
            <person name="Goodwin L."/>
            <person name="Pitluck S."/>
            <person name="Chertkov O."/>
            <person name="Held B."/>
            <person name="Detter J.C."/>
            <person name="Han C."/>
            <person name="Tapia R."/>
            <person name="Land M."/>
            <person name="Hauser L."/>
            <person name="Kyrpides N."/>
            <person name="Ivanova N."/>
            <person name="Mikhailova N."/>
            <person name="Haggblom M."/>
            <person name="Rauschenbach I."/>
            <person name="Bini E."/>
            <person name="Woyke T."/>
        </authorList>
    </citation>
    <scope>NUCLEOTIDE SEQUENCE [LARGE SCALE GENOMIC DNA]</scope>
    <source>
        <strain evidence="7">ATCC BAA-1389 / DSM 22839 / S5</strain>
    </source>
</reference>
<dbReference type="STRING" id="653733.Selin_0142"/>
<dbReference type="InterPro" id="IPR011078">
    <property type="entry name" value="PyrdxlP_homeostasis"/>
</dbReference>
<comment type="similarity">
    <text evidence="2 4">Belongs to the pyridoxal phosphate-binding protein YggS/PROSC family.</text>
</comment>
<dbReference type="PANTHER" id="PTHR10146:SF14">
    <property type="entry name" value="PYRIDOXAL PHOSPHATE HOMEOSTASIS PROTEIN"/>
    <property type="match status" value="1"/>
</dbReference>
<organism evidence="6 7">
    <name type="scientific">Desulfurispirillum indicum (strain ATCC BAA-1389 / DSM 22839 / S5)</name>
    <dbReference type="NCBI Taxonomy" id="653733"/>
    <lineage>
        <taxon>Bacteria</taxon>
        <taxon>Pseudomonadati</taxon>
        <taxon>Chrysiogenota</taxon>
        <taxon>Chrysiogenia</taxon>
        <taxon>Chrysiogenales</taxon>
        <taxon>Chrysiogenaceae</taxon>
        <taxon>Desulfurispirillum</taxon>
    </lineage>
</organism>
<dbReference type="NCBIfam" id="TIGR00044">
    <property type="entry name" value="YggS family pyridoxal phosphate-dependent enzyme"/>
    <property type="match status" value="1"/>
</dbReference>
<dbReference type="AlphaFoldDB" id="E6W5G9"/>
<dbReference type="KEGG" id="din:Selin_0142"/>
<evidence type="ECO:0000256" key="3">
    <source>
        <dbReference type="PIRSR" id="PIRSR004848-1"/>
    </source>
</evidence>
<dbReference type="PROSITE" id="PS01211">
    <property type="entry name" value="UPF0001"/>
    <property type="match status" value="1"/>
</dbReference>
<evidence type="ECO:0000256" key="2">
    <source>
        <dbReference type="HAMAP-Rule" id="MF_02087"/>
    </source>
</evidence>
<evidence type="ECO:0000256" key="4">
    <source>
        <dbReference type="RuleBase" id="RU004514"/>
    </source>
</evidence>
<dbReference type="FunCoup" id="E6W5G9">
    <property type="interactions" value="449"/>
</dbReference>
<sequence>MDEIALHYTRICAEIHALSQQAGQESPVLVAVSKTFPASAVLEAYGAGCRDFGENRLPEFLQKVRELPRDIRWHFVGQLQSRKARDVVGKAHLIHSLDRLSLAEAVEKQAASLKLVQGCLVQVNIGDEPQKGGVKPADLSGFIGQLRSFPHVEVRGLMCIPPASEDATLYFRQMRQLRQRMQEEFPGLGGELSMGMSDDYSLAVREGSTLVRIGSAIFGQRG</sequence>
<gene>
    <name evidence="6" type="ordered locus">Selin_0142</name>
</gene>
<dbReference type="PIRSF" id="PIRSF004848">
    <property type="entry name" value="YBL036c_PLPDEIII"/>
    <property type="match status" value="1"/>
</dbReference>
<keyword evidence="7" id="KW-1185">Reference proteome</keyword>
<comment type="function">
    <text evidence="2">Pyridoxal 5'-phosphate (PLP)-binding protein, which is involved in PLP homeostasis.</text>
</comment>
<dbReference type="HAMAP" id="MF_02087">
    <property type="entry name" value="PLP_homeostasis"/>
    <property type="match status" value="1"/>
</dbReference>
<dbReference type="eggNOG" id="COG0325">
    <property type="taxonomic scope" value="Bacteria"/>
</dbReference>
<evidence type="ECO:0000259" key="5">
    <source>
        <dbReference type="Pfam" id="PF01168"/>
    </source>
</evidence>
<dbReference type="SUPFAM" id="SSF51419">
    <property type="entry name" value="PLP-binding barrel"/>
    <property type="match status" value="1"/>
</dbReference>
<accession>E6W5G9</accession>
<dbReference type="OrthoDB" id="9804072at2"/>
<dbReference type="Gene3D" id="3.20.20.10">
    <property type="entry name" value="Alanine racemase"/>
    <property type="match status" value="1"/>
</dbReference>
<evidence type="ECO:0000256" key="1">
    <source>
        <dbReference type="ARBA" id="ARBA00022898"/>
    </source>
</evidence>
<evidence type="ECO:0000313" key="6">
    <source>
        <dbReference type="EMBL" id="ADU64900.1"/>
    </source>
</evidence>
<dbReference type="Proteomes" id="UP000002572">
    <property type="component" value="Chromosome"/>
</dbReference>
<evidence type="ECO:0000313" key="7">
    <source>
        <dbReference type="Proteomes" id="UP000002572"/>
    </source>
</evidence>
<dbReference type="CDD" id="cd00635">
    <property type="entry name" value="PLPDE_III_YBL036c_like"/>
    <property type="match status" value="1"/>
</dbReference>
<dbReference type="InterPro" id="IPR001608">
    <property type="entry name" value="Ala_racemase_N"/>
</dbReference>